<proteinExistence type="predicted"/>
<dbReference type="AlphaFoldDB" id="A0A1W1VFN5"/>
<reference evidence="1 2" key="1">
    <citation type="submission" date="2017-04" db="EMBL/GenBank/DDBJ databases">
        <authorList>
            <person name="Afonso C.L."/>
            <person name="Miller P.J."/>
            <person name="Scott M.A."/>
            <person name="Spackman E."/>
            <person name="Goraichik I."/>
            <person name="Dimitrov K.M."/>
            <person name="Suarez D.L."/>
            <person name="Swayne D.E."/>
        </authorList>
    </citation>
    <scope>NUCLEOTIDE SEQUENCE [LARGE SCALE GENOMIC DNA]</scope>
    <source>
        <strain evidence="1 2">DSM 11622</strain>
    </source>
</reference>
<keyword evidence="2" id="KW-1185">Reference proteome</keyword>
<sequence length="80" mass="9646">MDLDRFLAWLVYCGCEEIEDNRLYFLYQNKENQQTAPIPNEAKIFKQNMYLICLSLKIDMPVEFGKYQRQLDKIYKNADL</sequence>
<accession>A0A1W1VFN5</accession>
<dbReference type="Proteomes" id="UP000192266">
    <property type="component" value="Unassembled WGS sequence"/>
</dbReference>
<organism evidence="1 2">
    <name type="scientific">Hymenobacter roseosalivarius DSM 11622</name>
    <dbReference type="NCBI Taxonomy" id="645990"/>
    <lineage>
        <taxon>Bacteria</taxon>
        <taxon>Pseudomonadati</taxon>
        <taxon>Bacteroidota</taxon>
        <taxon>Cytophagia</taxon>
        <taxon>Cytophagales</taxon>
        <taxon>Hymenobacteraceae</taxon>
        <taxon>Hymenobacter</taxon>
    </lineage>
</organism>
<evidence type="ECO:0000313" key="2">
    <source>
        <dbReference type="Proteomes" id="UP000192266"/>
    </source>
</evidence>
<evidence type="ECO:0000313" key="1">
    <source>
        <dbReference type="EMBL" id="SMB92162.1"/>
    </source>
</evidence>
<gene>
    <name evidence="1" type="ORF">SAMN00120144_2106</name>
</gene>
<name>A0A1W1VFN5_9BACT</name>
<protein>
    <submittedName>
        <fullName evidence="1">Uncharacterized protein</fullName>
    </submittedName>
</protein>
<dbReference type="EMBL" id="FWWW01000058">
    <property type="protein sequence ID" value="SMB92162.1"/>
    <property type="molecule type" value="Genomic_DNA"/>
</dbReference>